<feature type="domain" description="Reverse transcriptase" evidence="2">
    <location>
        <begin position="1"/>
        <end position="180"/>
    </location>
</feature>
<feature type="region of interest" description="Disordered" evidence="1">
    <location>
        <begin position="457"/>
        <end position="476"/>
    </location>
</feature>
<feature type="compositionally biased region" description="Pro residues" evidence="1">
    <location>
        <begin position="461"/>
        <end position="474"/>
    </location>
</feature>
<feature type="region of interest" description="Disordered" evidence="1">
    <location>
        <begin position="387"/>
        <end position="436"/>
    </location>
</feature>
<organism evidence="3 4">
    <name type="scientific">Didymodactylos carnosus</name>
    <dbReference type="NCBI Taxonomy" id="1234261"/>
    <lineage>
        <taxon>Eukaryota</taxon>
        <taxon>Metazoa</taxon>
        <taxon>Spiralia</taxon>
        <taxon>Gnathifera</taxon>
        <taxon>Rotifera</taxon>
        <taxon>Eurotatoria</taxon>
        <taxon>Bdelloidea</taxon>
        <taxon>Philodinida</taxon>
        <taxon>Philodinidae</taxon>
        <taxon>Didymodactylos</taxon>
    </lineage>
</organism>
<evidence type="ECO:0000259" key="2">
    <source>
        <dbReference type="PROSITE" id="PS50878"/>
    </source>
</evidence>
<dbReference type="SUPFAM" id="SSF56672">
    <property type="entry name" value="DNA/RNA polymerases"/>
    <property type="match status" value="1"/>
</dbReference>
<feature type="compositionally biased region" description="Low complexity" evidence="1">
    <location>
        <begin position="403"/>
        <end position="415"/>
    </location>
</feature>
<gene>
    <name evidence="3" type="ORF">TMI583_LOCUS41134</name>
</gene>
<dbReference type="Gene3D" id="3.30.70.270">
    <property type="match status" value="2"/>
</dbReference>
<dbReference type="Gene3D" id="3.10.10.10">
    <property type="entry name" value="HIV Type 1 Reverse Transcriptase, subunit A, domain 1"/>
    <property type="match status" value="1"/>
</dbReference>
<dbReference type="Gene3D" id="3.10.20.370">
    <property type="match status" value="1"/>
</dbReference>
<dbReference type="InterPro" id="IPR043128">
    <property type="entry name" value="Rev_trsase/Diguanyl_cyclase"/>
</dbReference>
<dbReference type="PROSITE" id="PS50878">
    <property type="entry name" value="RT_POL"/>
    <property type="match status" value="1"/>
</dbReference>
<dbReference type="Pfam" id="PF17919">
    <property type="entry name" value="RT_RNaseH_2"/>
    <property type="match status" value="1"/>
</dbReference>
<dbReference type="CDD" id="cd01647">
    <property type="entry name" value="RT_LTR"/>
    <property type="match status" value="1"/>
</dbReference>
<dbReference type="EMBL" id="CAJOBA010064451">
    <property type="protein sequence ID" value="CAF4352224.1"/>
    <property type="molecule type" value="Genomic_DNA"/>
</dbReference>
<dbReference type="PANTHER" id="PTHR33064:SF37">
    <property type="entry name" value="RIBONUCLEASE H"/>
    <property type="match status" value="1"/>
</dbReference>
<dbReference type="CDD" id="cd09274">
    <property type="entry name" value="RNase_HI_RT_Ty3"/>
    <property type="match status" value="1"/>
</dbReference>
<reference evidence="3" key="1">
    <citation type="submission" date="2021-02" db="EMBL/GenBank/DDBJ databases">
        <authorList>
            <person name="Nowell W R."/>
        </authorList>
    </citation>
    <scope>NUCLEOTIDE SEQUENCE</scope>
</reference>
<evidence type="ECO:0000313" key="4">
    <source>
        <dbReference type="Proteomes" id="UP000682733"/>
    </source>
</evidence>
<feature type="non-terminal residue" evidence="3">
    <location>
        <position position="515"/>
    </location>
</feature>
<dbReference type="InterPro" id="IPR043502">
    <property type="entry name" value="DNA/RNA_pol_sf"/>
</dbReference>
<dbReference type="FunFam" id="3.30.70.270:FF:000020">
    <property type="entry name" value="Transposon Tf2-6 polyprotein-like Protein"/>
    <property type="match status" value="1"/>
</dbReference>
<name>A0A8S2UNQ4_9BILA</name>
<dbReference type="InterPro" id="IPR000477">
    <property type="entry name" value="RT_dom"/>
</dbReference>
<dbReference type="AlphaFoldDB" id="A0A8S2UNQ4"/>
<dbReference type="PANTHER" id="PTHR33064">
    <property type="entry name" value="POL PROTEIN"/>
    <property type="match status" value="1"/>
</dbReference>
<proteinExistence type="predicted"/>
<protein>
    <recommendedName>
        <fullName evidence="2">Reverse transcriptase domain-containing protein</fullName>
    </recommendedName>
</protein>
<dbReference type="InterPro" id="IPR051320">
    <property type="entry name" value="Viral_Replic_Matur_Polypro"/>
</dbReference>
<dbReference type="InterPro" id="IPR041577">
    <property type="entry name" value="RT_RNaseH_2"/>
</dbReference>
<evidence type="ECO:0000256" key="1">
    <source>
        <dbReference type="SAM" id="MobiDB-lite"/>
    </source>
</evidence>
<comment type="caution">
    <text evidence="3">The sequence shown here is derived from an EMBL/GenBank/DDBJ whole genome shotgun (WGS) entry which is preliminary data.</text>
</comment>
<dbReference type="Pfam" id="PF00078">
    <property type="entry name" value="RVT_1"/>
    <property type="match status" value="1"/>
</dbReference>
<sequence>MLNNQIRPSTSPWSSPVILHKKNDGGIRFLVDYRKLNAVTRKDSFPQPTTEELLSRIGGSKYFTKLDLKSGYFQIPIQEKDKEKTAFITQDGLWEFNVLPQGVMNGPPTFQRVLHNLIGNGRWDYVVVYLDDILIFSKNFTDHKRHLSEILSLLTKANFQVNPDKCQIAVRQIEYLSHLITQDEIKPSPDKIRAVAELPPPKTLKEANEFIGKLNWYRKFIPHFAEIAAPIHKVTNKTKKTKHAFQWFHEQQEAFDRFKQILTIEPLFLQYPDPAAPFILSTDASVVGISGILRQNTHRGTRICYYKSRTLSDTEKRYDPIEREALAIYWCINELRDYLGDSLFSIETDSELINFHKKPINNKRIMHWLFKIQDIIPHITKVKHLKRNRNTGPDYLSKHPIASPSSSNSSLTSTPKLEHDDDWPPGTETWEPHPPQSPIFFTQLNTVITRHQAKRQLIPPTSTPPPTIAAPTPLPSSSTPVPLNLLDFSFDTIRRAQRNDPAILEKINLALKSPS</sequence>
<accession>A0A8S2UNQ4</accession>
<evidence type="ECO:0000313" key="3">
    <source>
        <dbReference type="EMBL" id="CAF4352224.1"/>
    </source>
</evidence>
<dbReference type="Proteomes" id="UP000682733">
    <property type="component" value="Unassembled WGS sequence"/>
</dbReference>